<protein>
    <submittedName>
        <fullName evidence="1">Uncharacterized protein</fullName>
    </submittedName>
</protein>
<reference evidence="1 2" key="1">
    <citation type="journal article" date="2020" name="Nature">
        <title>Six reference-quality genomes reveal evolution of bat adaptations.</title>
        <authorList>
            <person name="Jebb D."/>
            <person name="Huang Z."/>
            <person name="Pippel M."/>
            <person name="Hughes G.M."/>
            <person name="Lavrichenko K."/>
            <person name="Devanna P."/>
            <person name="Winkler S."/>
            <person name="Jermiin L.S."/>
            <person name="Skirmuntt E.C."/>
            <person name="Katzourakis A."/>
            <person name="Burkitt-Gray L."/>
            <person name="Ray D.A."/>
            <person name="Sullivan K.A.M."/>
            <person name="Roscito J.G."/>
            <person name="Kirilenko B.M."/>
            <person name="Davalos L.M."/>
            <person name="Corthals A.P."/>
            <person name="Power M.L."/>
            <person name="Jones G."/>
            <person name="Ransome R.D."/>
            <person name="Dechmann D.K.N."/>
            <person name="Locatelli A.G."/>
            <person name="Puechmaille S.J."/>
            <person name="Fedrigo O."/>
            <person name="Jarvis E.D."/>
            <person name="Hiller M."/>
            <person name="Vernes S.C."/>
            <person name="Myers E.W."/>
            <person name="Teeling E.C."/>
        </authorList>
    </citation>
    <scope>NUCLEOTIDE SEQUENCE [LARGE SCALE GENOMIC DNA]</scope>
    <source>
        <strain evidence="1">MRhiFer1</strain>
        <tissue evidence="1">Lung</tissue>
    </source>
</reference>
<dbReference type="EMBL" id="JACAGC010000008">
    <property type="protein sequence ID" value="KAF6351584.1"/>
    <property type="molecule type" value="Genomic_DNA"/>
</dbReference>
<accession>A0A7J7XPM9</accession>
<proteinExistence type="predicted"/>
<evidence type="ECO:0000313" key="1">
    <source>
        <dbReference type="EMBL" id="KAF6351584.1"/>
    </source>
</evidence>
<name>A0A7J7XPM9_RHIFE</name>
<dbReference type="Proteomes" id="UP000585614">
    <property type="component" value="Unassembled WGS sequence"/>
</dbReference>
<organism evidence="1 2">
    <name type="scientific">Rhinolophus ferrumequinum</name>
    <name type="common">Greater horseshoe bat</name>
    <dbReference type="NCBI Taxonomy" id="59479"/>
    <lineage>
        <taxon>Eukaryota</taxon>
        <taxon>Metazoa</taxon>
        <taxon>Chordata</taxon>
        <taxon>Craniata</taxon>
        <taxon>Vertebrata</taxon>
        <taxon>Euteleostomi</taxon>
        <taxon>Mammalia</taxon>
        <taxon>Eutheria</taxon>
        <taxon>Laurasiatheria</taxon>
        <taxon>Chiroptera</taxon>
        <taxon>Yinpterochiroptera</taxon>
        <taxon>Rhinolophoidea</taxon>
        <taxon>Rhinolophidae</taxon>
        <taxon>Rhinolophinae</taxon>
        <taxon>Rhinolophus</taxon>
    </lineage>
</organism>
<gene>
    <name evidence="1" type="ORF">mRhiFer1_010102</name>
</gene>
<evidence type="ECO:0000313" key="2">
    <source>
        <dbReference type="Proteomes" id="UP000585614"/>
    </source>
</evidence>
<sequence>MICKYQDPRSWAGTHDTKMNVPGCSDGLCDGFWAPSQALKHSTSSTGCHVCICGLCSVHKSRAFSLADWLEKSPGRLAYAVLPGLRAHQCSYGTLFPGQILSLSSQNAQGRQAKLVSCSYPLLSLFSTKTIGQIQTIALFPQILSLRESTTQKGEWQNSVKL</sequence>
<comment type="caution">
    <text evidence="1">The sequence shown here is derived from an EMBL/GenBank/DDBJ whole genome shotgun (WGS) entry which is preliminary data.</text>
</comment>
<dbReference type="AlphaFoldDB" id="A0A7J7XPM9"/>